<evidence type="ECO:0008006" key="4">
    <source>
        <dbReference type="Google" id="ProtNLM"/>
    </source>
</evidence>
<evidence type="ECO:0000313" key="3">
    <source>
        <dbReference type="Proteomes" id="UP000317171"/>
    </source>
</evidence>
<accession>A0A517R8V5</accession>
<dbReference type="InterPro" id="IPR036249">
    <property type="entry name" value="Thioredoxin-like_sf"/>
</dbReference>
<evidence type="ECO:0000256" key="1">
    <source>
        <dbReference type="SAM" id="Phobius"/>
    </source>
</evidence>
<dbReference type="EMBL" id="CP036269">
    <property type="protein sequence ID" value="QDT40305.1"/>
    <property type="molecule type" value="Genomic_DNA"/>
</dbReference>
<dbReference type="SUPFAM" id="SSF52833">
    <property type="entry name" value="Thioredoxin-like"/>
    <property type="match status" value="1"/>
</dbReference>
<keyword evidence="1" id="KW-0812">Transmembrane</keyword>
<keyword evidence="3" id="KW-1185">Reference proteome</keyword>
<feature type="transmembrane region" description="Helical" evidence="1">
    <location>
        <begin position="21"/>
        <end position="44"/>
    </location>
</feature>
<dbReference type="KEGG" id="gaz:Pan241w_03610"/>
<proteinExistence type="predicted"/>
<dbReference type="Gene3D" id="3.40.30.10">
    <property type="entry name" value="Glutaredoxin"/>
    <property type="match status" value="1"/>
</dbReference>
<dbReference type="AlphaFoldDB" id="A0A517R8V5"/>
<evidence type="ECO:0000313" key="2">
    <source>
        <dbReference type="EMBL" id="QDT40305.1"/>
    </source>
</evidence>
<gene>
    <name evidence="2" type="ORF">Pan241w_03610</name>
</gene>
<reference evidence="2 3" key="1">
    <citation type="submission" date="2019-02" db="EMBL/GenBank/DDBJ databases">
        <title>Deep-cultivation of Planctomycetes and their phenomic and genomic characterization uncovers novel biology.</title>
        <authorList>
            <person name="Wiegand S."/>
            <person name="Jogler M."/>
            <person name="Boedeker C."/>
            <person name="Pinto D."/>
            <person name="Vollmers J."/>
            <person name="Rivas-Marin E."/>
            <person name="Kohn T."/>
            <person name="Peeters S.H."/>
            <person name="Heuer A."/>
            <person name="Rast P."/>
            <person name="Oberbeckmann S."/>
            <person name="Bunk B."/>
            <person name="Jeske O."/>
            <person name="Meyerdierks A."/>
            <person name="Storesund J.E."/>
            <person name="Kallscheuer N."/>
            <person name="Luecker S."/>
            <person name="Lage O.M."/>
            <person name="Pohl T."/>
            <person name="Merkel B.J."/>
            <person name="Hornburger P."/>
            <person name="Mueller R.-W."/>
            <person name="Bruemmer F."/>
            <person name="Labrenz M."/>
            <person name="Spormann A.M."/>
            <person name="Op den Camp H."/>
            <person name="Overmann J."/>
            <person name="Amann R."/>
            <person name="Jetten M.S.M."/>
            <person name="Mascher T."/>
            <person name="Medema M.H."/>
            <person name="Devos D.P."/>
            <person name="Kaster A.-K."/>
            <person name="Ovreas L."/>
            <person name="Rohde M."/>
            <person name="Galperin M.Y."/>
            <person name="Jogler C."/>
        </authorList>
    </citation>
    <scope>NUCLEOTIDE SEQUENCE [LARGE SCALE GENOMIC DNA]</scope>
    <source>
        <strain evidence="2 3">Pan241w</strain>
    </source>
</reference>
<sequence length="221" mass="24165">MSHTEKMIDQKDLPPQEGMSQSLALPAMLVLWLGAVLLGMSVIWEYQVTPGELPDAPKDWPADSRMTCNHRRPTLVMFAHPRCPCTRASIGELALIMAHGPERIDARVLFYKPASFLEGWEKTDLWETAKHIPGVSVSSDIDGSEAHLFGATTSGYVLLYDANGQLLFHGGITGSRGHSGDNVGRTAIETILTGGNTERQTTFTFGCPLLGRNDACQQENQ</sequence>
<organism evidence="2 3">
    <name type="scientific">Gimesia alba</name>
    <dbReference type="NCBI Taxonomy" id="2527973"/>
    <lineage>
        <taxon>Bacteria</taxon>
        <taxon>Pseudomonadati</taxon>
        <taxon>Planctomycetota</taxon>
        <taxon>Planctomycetia</taxon>
        <taxon>Planctomycetales</taxon>
        <taxon>Planctomycetaceae</taxon>
        <taxon>Gimesia</taxon>
    </lineage>
</organism>
<keyword evidence="1" id="KW-0472">Membrane</keyword>
<protein>
    <recommendedName>
        <fullName evidence="4">RedB protein</fullName>
    </recommendedName>
</protein>
<dbReference type="OrthoDB" id="1495450at2"/>
<keyword evidence="1" id="KW-1133">Transmembrane helix</keyword>
<dbReference type="RefSeq" id="WP_145210027.1">
    <property type="nucleotide sequence ID" value="NZ_CP036269.1"/>
</dbReference>
<name>A0A517R8V5_9PLAN</name>
<dbReference type="Proteomes" id="UP000317171">
    <property type="component" value="Chromosome"/>
</dbReference>